<dbReference type="RefSeq" id="WP_242610304.1">
    <property type="nucleotide sequence ID" value="NZ_SHKX01000018.1"/>
</dbReference>
<gene>
    <name evidence="2" type="ORF">EV700_3351</name>
</gene>
<keyword evidence="3" id="KW-1185">Reference proteome</keyword>
<reference evidence="2 3" key="1">
    <citation type="submission" date="2019-02" db="EMBL/GenBank/DDBJ databases">
        <title>Genomic Encyclopedia of Type Strains, Phase IV (KMG-IV): sequencing the most valuable type-strain genomes for metagenomic binning, comparative biology and taxonomic classification.</title>
        <authorList>
            <person name="Goeker M."/>
        </authorList>
    </citation>
    <scope>NUCLEOTIDE SEQUENCE [LARGE SCALE GENOMIC DNA]</scope>
    <source>
        <strain evidence="2 3">DSM 105135</strain>
    </source>
</reference>
<dbReference type="GO" id="GO:0005737">
    <property type="term" value="C:cytoplasm"/>
    <property type="evidence" value="ECO:0007669"/>
    <property type="project" value="TreeGrafter"/>
</dbReference>
<dbReference type="AlphaFoldDB" id="A0A4Q7YEJ4"/>
<comment type="caution">
    <text evidence="2">The sequence shown here is derived from an EMBL/GenBank/DDBJ whole genome shotgun (WGS) entry which is preliminary data.</text>
</comment>
<evidence type="ECO:0000313" key="2">
    <source>
        <dbReference type="EMBL" id="RZU35398.1"/>
    </source>
</evidence>
<evidence type="ECO:0000313" key="3">
    <source>
        <dbReference type="Proteomes" id="UP000292423"/>
    </source>
</evidence>
<evidence type="ECO:0000259" key="1">
    <source>
        <dbReference type="Pfam" id="PF23571"/>
    </source>
</evidence>
<feature type="domain" description="GH3 middle" evidence="1">
    <location>
        <begin position="332"/>
        <end position="398"/>
    </location>
</feature>
<dbReference type="InterPro" id="IPR004993">
    <property type="entry name" value="GH3"/>
</dbReference>
<sequence length="550" mass="60765">MLSRMTHAAMAAACARSYVRFRDQRFQLEAVQRRKLKQLLQQVASTRISPPWQGEIPSWESFRNTYPVTRYADWQAAIRDQRQGRQNLTGSPVVRYQPTSGSSEKLKMIPYTRAFLKELDGAIGPWLASMYRRYPGLKGGAHYWSVSWLPQNQHEELRGNLNDDSELMGGAKRWLASHAQAVSPDVALAASPGDAMFASLCYLTARADLRMLSVWSPTFALQMLDSLPAWGDEIVRVLSSGSWGARQPALSSLKAPRNPARAMVLVKALQESPHDAARVLWPDLALVSAWDTADASPWAEQLRQRLPQSGFEGKGLWATEGVVTIPVDGHYPLAYQSHVYEFEDLQSGRILAPWELREGDEVSPILSGGNGLLRYQLDDRMVVSEMWGGVPCFTFLGRRNGVDLVGEKMSPDAARAALQGVASHHGLEPVTLLAMDGQGRGKSAYIAIFSQAGRTLEPIFQEQVGRDVEEALKGHFHYALARDLQQLQPATAVVVADGWQLYQQIAMAGGMIEGNIKPEPVRKVTREAFCRVLPEPGLRLAARAEAAGAA</sequence>
<accession>A0A4Q7YEJ4</accession>
<dbReference type="Proteomes" id="UP000292423">
    <property type="component" value="Unassembled WGS sequence"/>
</dbReference>
<dbReference type="PANTHER" id="PTHR31901:SF9">
    <property type="entry name" value="GH3 DOMAIN-CONTAINING PROTEIN"/>
    <property type="match status" value="1"/>
</dbReference>
<dbReference type="Pfam" id="PF23571">
    <property type="entry name" value="GH3_M"/>
    <property type="match status" value="1"/>
</dbReference>
<dbReference type="PANTHER" id="PTHR31901">
    <property type="entry name" value="GH3 DOMAIN-CONTAINING PROTEIN"/>
    <property type="match status" value="1"/>
</dbReference>
<proteinExistence type="predicted"/>
<dbReference type="GO" id="GO:0016881">
    <property type="term" value="F:acid-amino acid ligase activity"/>
    <property type="evidence" value="ECO:0007669"/>
    <property type="project" value="TreeGrafter"/>
</dbReference>
<dbReference type="InterPro" id="IPR055377">
    <property type="entry name" value="GH3_M"/>
</dbReference>
<protein>
    <submittedName>
        <fullName evidence="2">GH3 auxin-responsive promoter</fullName>
    </submittedName>
</protein>
<organism evidence="2 3">
    <name type="scientific">Fluviicoccus keumensis</name>
    <dbReference type="NCBI Taxonomy" id="1435465"/>
    <lineage>
        <taxon>Bacteria</taxon>
        <taxon>Pseudomonadati</taxon>
        <taxon>Pseudomonadota</taxon>
        <taxon>Gammaproteobacteria</taxon>
        <taxon>Moraxellales</taxon>
        <taxon>Moraxellaceae</taxon>
        <taxon>Fluviicoccus</taxon>
    </lineage>
</organism>
<dbReference type="Pfam" id="PF03321">
    <property type="entry name" value="GH3"/>
    <property type="match status" value="1"/>
</dbReference>
<dbReference type="EMBL" id="SHKX01000018">
    <property type="protein sequence ID" value="RZU35398.1"/>
    <property type="molecule type" value="Genomic_DNA"/>
</dbReference>
<name>A0A4Q7YEJ4_9GAMM</name>